<keyword evidence="2" id="KW-1185">Reference proteome</keyword>
<comment type="caution">
    <text evidence="1">The sequence shown here is derived from an EMBL/GenBank/DDBJ whole genome shotgun (WGS) entry which is preliminary data.</text>
</comment>
<reference evidence="1" key="1">
    <citation type="journal article" date="2023" name="Mol. Phylogenet. Evol.">
        <title>Genome-scale phylogeny and comparative genomics of the fungal order Sordariales.</title>
        <authorList>
            <person name="Hensen N."/>
            <person name="Bonometti L."/>
            <person name="Westerberg I."/>
            <person name="Brannstrom I.O."/>
            <person name="Guillou S."/>
            <person name="Cros-Aarteil S."/>
            <person name="Calhoun S."/>
            <person name="Haridas S."/>
            <person name="Kuo A."/>
            <person name="Mondo S."/>
            <person name="Pangilinan J."/>
            <person name="Riley R."/>
            <person name="LaButti K."/>
            <person name="Andreopoulos B."/>
            <person name="Lipzen A."/>
            <person name="Chen C."/>
            <person name="Yan M."/>
            <person name="Daum C."/>
            <person name="Ng V."/>
            <person name="Clum A."/>
            <person name="Steindorff A."/>
            <person name="Ohm R.A."/>
            <person name="Martin F."/>
            <person name="Silar P."/>
            <person name="Natvig D.O."/>
            <person name="Lalanne C."/>
            <person name="Gautier V."/>
            <person name="Ament-Velasquez S.L."/>
            <person name="Kruys A."/>
            <person name="Hutchinson M.I."/>
            <person name="Powell A.J."/>
            <person name="Barry K."/>
            <person name="Miller A.N."/>
            <person name="Grigoriev I.V."/>
            <person name="Debuchy R."/>
            <person name="Gladieux P."/>
            <person name="Hiltunen Thoren M."/>
            <person name="Johannesson H."/>
        </authorList>
    </citation>
    <scope>NUCLEOTIDE SEQUENCE</scope>
    <source>
        <strain evidence="1">CBS 232.78</strain>
    </source>
</reference>
<name>A0AAE0NZS2_9PEZI</name>
<dbReference type="EMBL" id="JAULSW010000002">
    <property type="protein sequence ID" value="KAK3390719.1"/>
    <property type="molecule type" value="Genomic_DNA"/>
</dbReference>
<gene>
    <name evidence="1" type="ORF">B0H63DRAFT_466329</name>
</gene>
<proteinExistence type="predicted"/>
<evidence type="ECO:0000313" key="2">
    <source>
        <dbReference type="Proteomes" id="UP001285441"/>
    </source>
</evidence>
<evidence type="ECO:0000313" key="1">
    <source>
        <dbReference type="EMBL" id="KAK3390719.1"/>
    </source>
</evidence>
<reference evidence="1" key="2">
    <citation type="submission" date="2023-06" db="EMBL/GenBank/DDBJ databases">
        <authorList>
            <consortium name="Lawrence Berkeley National Laboratory"/>
            <person name="Haridas S."/>
            <person name="Hensen N."/>
            <person name="Bonometti L."/>
            <person name="Westerberg I."/>
            <person name="Brannstrom I.O."/>
            <person name="Guillou S."/>
            <person name="Cros-Aarteil S."/>
            <person name="Calhoun S."/>
            <person name="Kuo A."/>
            <person name="Mondo S."/>
            <person name="Pangilinan J."/>
            <person name="Riley R."/>
            <person name="LaButti K."/>
            <person name="Andreopoulos B."/>
            <person name="Lipzen A."/>
            <person name="Chen C."/>
            <person name="Yanf M."/>
            <person name="Daum C."/>
            <person name="Ng V."/>
            <person name="Clum A."/>
            <person name="Steindorff A."/>
            <person name="Ohm R."/>
            <person name="Martin F."/>
            <person name="Silar P."/>
            <person name="Natvig D."/>
            <person name="Lalanne C."/>
            <person name="Gautier V."/>
            <person name="Ament-velasquez S.L."/>
            <person name="Kruys A."/>
            <person name="Hutchinson M.I."/>
            <person name="Powell A.J."/>
            <person name="Barry K."/>
            <person name="Miller A.N."/>
            <person name="Grigoriev I.V."/>
            <person name="Debuchy R."/>
            <person name="Gladieux P."/>
            <person name="Thoren M.H."/>
            <person name="Johannesson H."/>
        </authorList>
    </citation>
    <scope>NUCLEOTIDE SEQUENCE</scope>
    <source>
        <strain evidence="1">CBS 232.78</strain>
    </source>
</reference>
<dbReference type="Proteomes" id="UP001285441">
    <property type="component" value="Unassembled WGS sequence"/>
</dbReference>
<protein>
    <submittedName>
        <fullName evidence="1">Uncharacterized protein</fullName>
    </submittedName>
</protein>
<accession>A0AAE0NZS2</accession>
<sequence length="377" mass="42931">MPSLQSLPFELIQRIADSLCLHCTPLPQRCEWDIPLRQPDWKPRDSLPVSSHCGCRRHRVYVTEARVHSSALAALCLTSKRLRDAAARPLYHRPNTSKWWLLARTLLARPDDLARDVKELFSPESFVEPEDESHVSPQVRAYLTSLVDAHVASMPEGYRREYLRLRAMNDKVMSMYDTDKISLITTLCPNAETIEAVVWFGDIFCFSAPNSLPRLHTVELVEGDTEGGIEVTGSLLQLWKAAPNLQVIRGTSMSQETAGEGRTQPLGVVLDKVKVVEFENSTISAEALALLLKLCPKLETFYYSAGDACVGYEQFDPSQAKELLLWHGNSLKKVELDLGRWDCWEEWDMWEEDDEADAIEAFEERGVEFKIEYKPRF</sequence>
<dbReference type="AlphaFoldDB" id="A0AAE0NZS2"/>
<organism evidence="1 2">
    <name type="scientific">Podospora didyma</name>
    <dbReference type="NCBI Taxonomy" id="330526"/>
    <lineage>
        <taxon>Eukaryota</taxon>
        <taxon>Fungi</taxon>
        <taxon>Dikarya</taxon>
        <taxon>Ascomycota</taxon>
        <taxon>Pezizomycotina</taxon>
        <taxon>Sordariomycetes</taxon>
        <taxon>Sordariomycetidae</taxon>
        <taxon>Sordariales</taxon>
        <taxon>Podosporaceae</taxon>
        <taxon>Podospora</taxon>
    </lineage>
</organism>